<accession>A0A0P9D6Z1</accession>
<dbReference type="Proteomes" id="UP000050509">
    <property type="component" value="Unassembled WGS sequence"/>
</dbReference>
<comment type="caution">
    <text evidence="1">The sequence shown here is derived from an EMBL/GenBank/DDBJ whole genome shotgun (WGS) entry which is preliminary data.</text>
</comment>
<name>A0A0P9D6Z1_9CHLR</name>
<proteinExistence type="predicted"/>
<evidence type="ECO:0000313" key="2">
    <source>
        <dbReference type="Proteomes" id="UP000050509"/>
    </source>
</evidence>
<dbReference type="AlphaFoldDB" id="A0A0P9D6Z1"/>
<gene>
    <name evidence="1" type="ORF">SE17_23715</name>
</gene>
<dbReference type="EMBL" id="LJCR01001120">
    <property type="protein sequence ID" value="KPV50999.1"/>
    <property type="molecule type" value="Genomic_DNA"/>
</dbReference>
<organism evidence="1 2">
    <name type="scientific">Kouleothrix aurantiaca</name>
    <dbReference type="NCBI Taxonomy" id="186479"/>
    <lineage>
        <taxon>Bacteria</taxon>
        <taxon>Bacillati</taxon>
        <taxon>Chloroflexota</taxon>
        <taxon>Chloroflexia</taxon>
        <taxon>Chloroflexales</taxon>
        <taxon>Roseiflexineae</taxon>
        <taxon>Roseiflexaceae</taxon>
        <taxon>Kouleothrix</taxon>
    </lineage>
</organism>
<feature type="non-terminal residue" evidence="1">
    <location>
        <position position="1"/>
    </location>
</feature>
<protein>
    <submittedName>
        <fullName evidence="1">Uncharacterized protein</fullName>
    </submittedName>
</protein>
<evidence type="ECO:0000313" key="1">
    <source>
        <dbReference type="EMBL" id="KPV50999.1"/>
    </source>
</evidence>
<reference evidence="1 2" key="1">
    <citation type="submission" date="2015-09" db="EMBL/GenBank/DDBJ databases">
        <title>Draft genome sequence of Kouleothrix aurantiaca JCM 19913.</title>
        <authorList>
            <person name="Hemp J."/>
        </authorList>
    </citation>
    <scope>NUCLEOTIDE SEQUENCE [LARGE SCALE GENOMIC DNA]</scope>
    <source>
        <strain evidence="1 2">COM-B</strain>
    </source>
</reference>
<sequence length="135" mass="14035">GAAVHEAPAALADVLRAALPGIAGAMSRREVQIRAAPASGVWELVDPQGAIERLPNGWCVALTLQVSGALALLVAVAAPGKPLRWAVARALAPREGRLPVASLPVPLNEEHPSWPALIRGVQERMNILQPDASSS</sequence>
<keyword evidence="2" id="KW-1185">Reference proteome</keyword>